<keyword evidence="4" id="KW-0472">Membrane</keyword>
<reference evidence="7" key="1">
    <citation type="journal article" date="2019" name="Int. J. Syst. Evol. Microbiol.">
        <title>The Global Catalogue of Microorganisms (GCM) 10K type strain sequencing project: providing services to taxonomists for standard genome sequencing and annotation.</title>
        <authorList>
            <consortium name="The Broad Institute Genomics Platform"/>
            <consortium name="The Broad Institute Genome Sequencing Center for Infectious Disease"/>
            <person name="Wu L."/>
            <person name="Ma J."/>
        </authorList>
    </citation>
    <scope>NUCLEOTIDE SEQUENCE [LARGE SCALE GENOMIC DNA]</scope>
    <source>
        <strain evidence="7">CECT 8289</strain>
    </source>
</reference>
<dbReference type="Pfam" id="PF00535">
    <property type="entry name" value="Glycos_transf_2"/>
    <property type="match status" value="1"/>
</dbReference>
<dbReference type="EC" id="2.4.-.-" evidence="6"/>
<dbReference type="Gene3D" id="3.90.550.10">
    <property type="entry name" value="Spore Coat Polysaccharide Biosynthesis Protein SpsA, Chain A"/>
    <property type="match status" value="1"/>
</dbReference>
<feature type="transmembrane region" description="Helical" evidence="4">
    <location>
        <begin position="6"/>
        <end position="22"/>
    </location>
</feature>
<organism evidence="6 7">
    <name type="scientific">Ferruginibacter yonginensis</name>
    <dbReference type="NCBI Taxonomy" id="1310416"/>
    <lineage>
        <taxon>Bacteria</taxon>
        <taxon>Pseudomonadati</taxon>
        <taxon>Bacteroidota</taxon>
        <taxon>Chitinophagia</taxon>
        <taxon>Chitinophagales</taxon>
        <taxon>Chitinophagaceae</taxon>
        <taxon>Ferruginibacter</taxon>
    </lineage>
</organism>
<sequence length="387" mass="45024">MLVLYITALLIALLYAALLLYYRRLYVNVPTFTTQKNHQNKTVAVIIPARNEARHIKKCISSIIAQSYPAHLFEIIVVDDHSDDETPSIVTNLQATNIKLLYLKDFVQGAFNAYKKKAIEVAIANTKADIIITTDADCILPPHWLQHYVNFFNETNAVFVAAPVFIHYQHRFIEVFQSVDFMSLQGITTAVVNANQMTMCNGANMAYTRKGFYEVNGFNGIDTIASGDDMLLMHKFFKHYPQQVKFLQLPAVIVNTAAVQTIQQFFQQRIRWASKADKYDDKRILPVLLLVYFLNVLLLFIPLIIIFYNPTVEWLGLRWNGVTIWCSMFALKFLAEWYFMYPVAKFFNAMQLWWYFPLMQPFHIVYTVVAGWLGKWSTYQWKERKVQ</sequence>
<evidence type="ECO:0000256" key="2">
    <source>
        <dbReference type="ARBA" id="ARBA00022676"/>
    </source>
</evidence>
<feature type="domain" description="Glycosyltransferase 2-like" evidence="5">
    <location>
        <begin position="45"/>
        <end position="212"/>
    </location>
</feature>
<dbReference type="EMBL" id="JBHSCZ010000002">
    <property type="protein sequence ID" value="MFC4262923.1"/>
    <property type="molecule type" value="Genomic_DNA"/>
</dbReference>
<name>A0ABV8QST8_9BACT</name>
<protein>
    <submittedName>
        <fullName evidence="6">Glycosyltransferase</fullName>
        <ecNumber evidence="6">2.4.-.-</ecNumber>
    </submittedName>
</protein>
<dbReference type="InterPro" id="IPR001173">
    <property type="entry name" value="Glyco_trans_2-like"/>
</dbReference>
<dbReference type="PANTHER" id="PTHR43630">
    <property type="entry name" value="POLY-BETA-1,6-N-ACETYL-D-GLUCOSAMINE SYNTHASE"/>
    <property type="match status" value="1"/>
</dbReference>
<comment type="similarity">
    <text evidence="1">Belongs to the glycosyltransferase 2 family.</text>
</comment>
<keyword evidence="4" id="KW-0812">Transmembrane</keyword>
<dbReference type="GO" id="GO:0016757">
    <property type="term" value="F:glycosyltransferase activity"/>
    <property type="evidence" value="ECO:0007669"/>
    <property type="project" value="UniProtKB-KW"/>
</dbReference>
<keyword evidence="7" id="KW-1185">Reference proteome</keyword>
<proteinExistence type="inferred from homology"/>
<evidence type="ECO:0000256" key="3">
    <source>
        <dbReference type="ARBA" id="ARBA00022679"/>
    </source>
</evidence>
<evidence type="ECO:0000313" key="7">
    <source>
        <dbReference type="Proteomes" id="UP001595907"/>
    </source>
</evidence>
<keyword evidence="2 6" id="KW-0328">Glycosyltransferase</keyword>
<evidence type="ECO:0000313" key="6">
    <source>
        <dbReference type="EMBL" id="MFC4262923.1"/>
    </source>
</evidence>
<feature type="transmembrane region" description="Helical" evidence="4">
    <location>
        <begin position="284"/>
        <end position="307"/>
    </location>
</feature>
<dbReference type="Proteomes" id="UP001595907">
    <property type="component" value="Unassembled WGS sequence"/>
</dbReference>
<evidence type="ECO:0000256" key="1">
    <source>
        <dbReference type="ARBA" id="ARBA00006739"/>
    </source>
</evidence>
<feature type="transmembrane region" description="Helical" evidence="4">
    <location>
        <begin position="319"/>
        <end position="340"/>
    </location>
</feature>
<keyword evidence="3 6" id="KW-0808">Transferase</keyword>
<gene>
    <name evidence="6" type="ORF">ACFOWM_08550</name>
</gene>
<accession>A0ABV8QST8</accession>
<evidence type="ECO:0000256" key="4">
    <source>
        <dbReference type="SAM" id="Phobius"/>
    </source>
</evidence>
<dbReference type="RefSeq" id="WP_379708857.1">
    <property type="nucleotide sequence ID" value="NZ_JBHSCZ010000002.1"/>
</dbReference>
<dbReference type="InterPro" id="IPR029044">
    <property type="entry name" value="Nucleotide-diphossugar_trans"/>
</dbReference>
<keyword evidence="4" id="KW-1133">Transmembrane helix</keyword>
<evidence type="ECO:0000259" key="5">
    <source>
        <dbReference type="Pfam" id="PF00535"/>
    </source>
</evidence>
<dbReference type="PANTHER" id="PTHR43630:SF1">
    <property type="entry name" value="POLY-BETA-1,6-N-ACETYL-D-GLUCOSAMINE SYNTHASE"/>
    <property type="match status" value="1"/>
</dbReference>
<comment type="caution">
    <text evidence="6">The sequence shown here is derived from an EMBL/GenBank/DDBJ whole genome shotgun (WGS) entry which is preliminary data.</text>
</comment>
<feature type="transmembrane region" description="Helical" evidence="4">
    <location>
        <begin position="352"/>
        <end position="373"/>
    </location>
</feature>
<dbReference type="SUPFAM" id="SSF53448">
    <property type="entry name" value="Nucleotide-diphospho-sugar transferases"/>
    <property type="match status" value="1"/>
</dbReference>